<reference evidence="4 5" key="1">
    <citation type="submission" date="2021-03" db="EMBL/GenBank/DDBJ databases">
        <title>Antimicrobial resistance genes in bacteria isolated from Japanese honey, and their potential for conferring macrolide and lincosamide resistance in the American foulbrood pathogen Paenibacillus larvae.</title>
        <authorList>
            <person name="Okamoto M."/>
            <person name="Kumagai M."/>
            <person name="Kanamori H."/>
            <person name="Takamatsu D."/>
        </authorList>
    </citation>
    <scope>NUCLEOTIDE SEQUENCE [LARGE SCALE GENOMIC DNA]</scope>
    <source>
        <strain evidence="4 5">J15TS10</strain>
    </source>
</reference>
<keyword evidence="5" id="KW-1185">Reference proteome</keyword>
<feature type="transmembrane region" description="Helical" evidence="2">
    <location>
        <begin position="396"/>
        <end position="417"/>
    </location>
</feature>
<comment type="caution">
    <text evidence="4">The sequence shown here is derived from an EMBL/GenBank/DDBJ whole genome shotgun (WGS) entry which is preliminary data.</text>
</comment>
<feature type="transmembrane region" description="Helical" evidence="2">
    <location>
        <begin position="429"/>
        <end position="449"/>
    </location>
</feature>
<proteinExistence type="predicted"/>
<evidence type="ECO:0000313" key="4">
    <source>
        <dbReference type="EMBL" id="GIP59688.1"/>
    </source>
</evidence>
<dbReference type="InterPro" id="IPR013491">
    <property type="entry name" value="Tape_meas_N"/>
</dbReference>
<sequence>MLRKKVKYKVATVQAALNLIINHQKMIQMTQVINNNYIQINNTLNQVNINIEKADKGVKQTESSVKKLIGVISKGVKLAQQLGGVIGEAMAVSDDMAATNARLAFVNDGLRTQAGLQQQVLDIANRTRMSYSATAGLVTQLGVGTQGLFKNNDDLLDFTDKFNKSLVISGVSAADAESAMQRMSQALGDGVVQGDELRQLLDTAPGMMQILSGGLGVSGGQLMQMAANDGLTADQFVMAFQNQSGQIDKMFEDMPVTFGGAMTVLDNIIKGWVGSLGEAGGPLSRITELVVLLTTYLQADAVTNFLDGLAMGISTVVSWMIELVEYAAQVYSFFSENWSILGPIVWGLAAAIGGLTLALNWSTIATYAAAIATNAAAIATRIAAIAQALWNAIMNANPIVLIITLIASLILALYKLWTTNDDFVAGVMRVWNFLLNSLDLLPAFFWDLVERMMAPIKKWAQKIDMLVNGIIAKINDVLDTINKVTGSNFQIQGTFSLTNLIDQIDNFAGNKKAEALARAAKNKHEREQKLSDMLADKAAQRAKQQTDEEAKGGPGGSGVSLFSQTGVPAASIDKVDKVGSVGKIEDKVDISSEDLKTMRELAEMKSIQNFVTLTPTVSVSTGDIHNGTDLDTIISQITVTLEEEIASSASRLYA</sequence>
<dbReference type="EMBL" id="BOSM01000006">
    <property type="protein sequence ID" value="GIP59688.1"/>
    <property type="molecule type" value="Genomic_DNA"/>
</dbReference>
<feature type="region of interest" description="Disordered" evidence="1">
    <location>
        <begin position="536"/>
        <end position="560"/>
    </location>
</feature>
<keyword evidence="2" id="KW-0472">Membrane</keyword>
<organism evidence="4 5">
    <name type="scientific">Paenibacillus woosongensis</name>
    <dbReference type="NCBI Taxonomy" id="307580"/>
    <lineage>
        <taxon>Bacteria</taxon>
        <taxon>Bacillati</taxon>
        <taxon>Bacillota</taxon>
        <taxon>Bacilli</taxon>
        <taxon>Bacillales</taxon>
        <taxon>Paenibacillaceae</taxon>
        <taxon>Paenibacillus</taxon>
    </lineage>
</organism>
<accession>A0ABQ4MUT1</accession>
<gene>
    <name evidence="4" type="ORF">J15TS10_35020</name>
</gene>
<feature type="transmembrane region" description="Helical" evidence="2">
    <location>
        <begin position="364"/>
        <end position="384"/>
    </location>
</feature>
<keyword evidence="2" id="KW-0812">Transmembrane</keyword>
<dbReference type="Proteomes" id="UP000681290">
    <property type="component" value="Unassembled WGS sequence"/>
</dbReference>
<keyword evidence="2" id="KW-1133">Transmembrane helix</keyword>
<feature type="domain" description="Tape measure protein N-terminal" evidence="3">
    <location>
        <begin position="88"/>
        <end position="277"/>
    </location>
</feature>
<dbReference type="NCBIfam" id="TIGR02675">
    <property type="entry name" value="tape_meas_nterm"/>
    <property type="match status" value="1"/>
</dbReference>
<dbReference type="Pfam" id="PF20155">
    <property type="entry name" value="TMP_3"/>
    <property type="match status" value="1"/>
</dbReference>
<evidence type="ECO:0000313" key="5">
    <source>
        <dbReference type="Proteomes" id="UP000681290"/>
    </source>
</evidence>
<evidence type="ECO:0000259" key="3">
    <source>
        <dbReference type="Pfam" id="PF20155"/>
    </source>
</evidence>
<evidence type="ECO:0000256" key="1">
    <source>
        <dbReference type="SAM" id="MobiDB-lite"/>
    </source>
</evidence>
<name>A0ABQ4MUT1_9BACL</name>
<evidence type="ECO:0000256" key="2">
    <source>
        <dbReference type="SAM" id="Phobius"/>
    </source>
</evidence>
<feature type="compositionally biased region" description="Basic and acidic residues" evidence="1">
    <location>
        <begin position="536"/>
        <end position="551"/>
    </location>
</feature>
<protein>
    <recommendedName>
        <fullName evidence="3">Tape measure protein N-terminal domain-containing protein</fullName>
    </recommendedName>
</protein>
<feature type="transmembrane region" description="Helical" evidence="2">
    <location>
        <begin position="338"/>
        <end position="358"/>
    </location>
</feature>